<evidence type="ECO:0000256" key="1">
    <source>
        <dbReference type="ARBA" id="ARBA00023015"/>
    </source>
</evidence>
<dbReference type="Proteomes" id="UP001430804">
    <property type="component" value="Unassembled WGS sequence"/>
</dbReference>
<sequence length="222" mass="25076">MGSEQGASAANLIRILEDDILVGQLKPGDRLDEQALARRFEVSRTPVREALRHLASSGLVEIRRNQGAAVRTLTTAELVEMFQVLAELNGLAARLCARRLNRSELKTLRGLNDICNQRAEADDADGFYAANTQFHAFIDKGAQSQFLLEECEKLEKRLNVYRRHITFQPRRMERSVQEHYRIVEAIEEGEGETAHQLMREHVDLLAGSATDVLIALEVKNRD</sequence>
<dbReference type="InterPro" id="IPR011711">
    <property type="entry name" value="GntR_C"/>
</dbReference>
<keyword evidence="6" id="KW-1185">Reference proteome</keyword>
<dbReference type="SMART" id="SM00345">
    <property type="entry name" value="HTH_GNTR"/>
    <property type="match status" value="1"/>
</dbReference>
<evidence type="ECO:0000256" key="2">
    <source>
        <dbReference type="ARBA" id="ARBA00023125"/>
    </source>
</evidence>
<dbReference type="RefSeq" id="WP_219157538.1">
    <property type="nucleotide sequence ID" value="NZ_JAHWQX010000001.1"/>
</dbReference>
<evidence type="ECO:0000259" key="4">
    <source>
        <dbReference type="PROSITE" id="PS50949"/>
    </source>
</evidence>
<accession>A0ABS6WL53</accession>
<keyword evidence="2" id="KW-0238">DNA-binding</keyword>
<proteinExistence type="predicted"/>
<gene>
    <name evidence="5" type="ORF">KY465_01000</name>
</gene>
<organism evidence="5 6">
    <name type="scientific">Pseudohoeflea coraliihabitans</name>
    <dbReference type="NCBI Taxonomy" id="2860393"/>
    <lineage>
        <taxon>Bacteria</taxon>
        <taxon>Pseudomonadati</taxon>
        <taxon>Pseudomonadota</taxon>
        <taxon>Alphaproteobacteria</taxon>
        <taxon>Hyphomicrobiales</taxon>
        <taxon>Rhizobiaceae</taxon>
        <taxon>Pseudohoeflea</taxon>
    </lineage>
</organism>
<keyword evidence="3" id="KW-0804">Transcription</keyword>
<dbReference type="SMART" id="SM00895">
    <property type="entry name" value="FCD"/>
    <property type="match status" value="1"/>
</dbReference>
<dbReference type="PANTHER" id="PTHR43537:SF49">
    <property type="entry name" value="TRANSCRIPTIONAL REGULATORY PROTEIN"/>
    <property type="match status" value="1"/>
</dbReference>
<keyword evidence="1" id="KW-0805">Transcription regulation</keyword>
<name>A0ABS6WL53_9HYPH</name>
<reference evidence="5" key="1">
    <citation type="submission" date="2021-07" db="EMBL/GenBank/DDBJ databases">
        <title>Pseudohoeflea marina sp. nov. a polyhydroxyalcanoate-producing bacterium.</title>
        <authorList>
            <person name="Zheng W."/>
            <person name="Yu S."/>
            <person name="Huang Y."/>
        </authorList>
    </citation>
    <scope>NUCLEOTIDE SEQUENCE</scope>
    <source>
        <strain evidence="5">DP4N28-3</strain>
    </source>
</reference>
<dbReference type="PANTHER" id="PTHR43537">
    <property type="entry name" value="TRANSCRIPTIONAL REGULATOR, GNTR FAMILY"/>
    <property type="match status" value="1"/>
</dbReference>
<feature type="domain" description="HTH gntR-type" evidence="4">
    <location>
        <begin position="6"/>
        <end position="73"/>
    </location>
</feature>
<dbReference type="InterPro" id="IPR000524">
    <property type="entry name" value="Tscrpt_reg_HTH_GntR"/>
</dbReference>
<evidence type="ECO:0000313" key="5">
    <source>
        <dbReference type="EMBL" id="MBW3095850.1"/>
    </source>
</evidence>
<dbReference type="Pfam" id="PF07729">
    <property type="entry name" value="FCD"/>
    <property type="match status" value="1"/>
</dbReference>
<dbReference type="Pfam" id="PF00392">
    <property type="entry name" value="GntR"/>
    <property type="match status" value="1"/>
</dbReference>
<protein>
    <submittedName>
        <fullName evidence="5">GntR family transcriptional regulator</fullName>
    </submittedName>
</protein>
<dbReference type="CDD" id="cd07377">
    <property type="entry name" value="WHTH_GntR"/>
    <property type="match status" value="1"/>
</dbReference>
<evidence type="ECO:0000256" key="3">
    <source>
        <dbReference type="ARBA" id="ARBA00023163"/>
    </source>
</evidence>
<evidence type="ECO:0000313" key="6">
    <source>
        <dbReference type="Proteomes" id="UP001430804"/>
    </source>
</evidence>
<dbReference type="EMBL" id="JAHWQX010000001">
    <property type="protein sequence ID" value="MBW3095850.1"/>
    <property type="molecule type" value="Genomic_DNA"/>
</dbReference>
<comment type="caution">
    <text evidence="5">The sequence shown here is derived from an EMBL/GenBank/DDBJ whole genome shotgun (WGS) entry which is preliminary data.</text>
</comment>
<dbReference type="PROSITE" id="PS50949">
    <property type="entry name" value="HTH_GNTR"/>
    <property type="match status" value="1"/>
</dbReference>